<evidence type="ECO:0000313" key="6">
    <source>
        <dbReference type="Proteomes" id="UP000005239"/>
    </source>
</evidence>
<keyword evidence="6" id="KW-1185">Reference proteome</keyword>
<reference evidence="5" key="2">
    <citation type="submission" date="2022-06" db="UniProtKB">
        <authorList>
            <consortium name="EnsemblMetazoa"/>
        </authorList>
    </citation>
    <scope>IDENTIFICATION</scope>
    <source>
        <strain evidence="5">PS312</strain>
    </source>
</reference>
<dbReference type="GO" id="GO:0009792">
    <property type="term" value="P:embryo development ending in birth or egg hatching"/>
    <property type="evidence" value="ECO:0007669"/>
    <property type="project" value="EnsemblMetazoa"/>
</dbReference>
<feature type="compositionally biased region" description="Acidic residues" evidence="3">
    <location>
        <begin position="58"/>
        <end position="70"/>
    </location>
</feature>
<feature type="compositionally biased region" description="Basic and acidic residues" evidence="3">
    <location>
        <begin position="18"/>
        <end position="57"/>
    </location>
</feature>
<feature type="domain" description="RCC1-like" evidence="4">
    <location>
        <begin position="182"/>
        <end position="604"/>
    </location>
</feature>
<dbReference type="AlphaFoldDB" id="A0A2A6B9D4"/>
<feature type="region of interest" description="Disordered" evidence="3">
    <location>
        <begin position="1"/>
        <end position="164"/>
    </location>
</feature>
<dbReference type="PROSITE" id="PS00626">
    <property type="entry name" value="RCC1_2"/>
    <property type="match status" value="1"/>
</dbReference>
<dbReference type="InterPro" id="IPR009091">
    <property type="entry name" value="RCC1/BLIP-II"/>
</dbReference>
<name>A0A2A6B9D4_PRIPA</name>
<dbReference type="EnsemblMetazoa" id="PPA22595.1">
    <property type="protein sequence ID" value="PPA22595.1"/>
    <property type="gene ID" value="WBGene00112149"/>
</dbReference>
<dbReference type="InterPro" id="IPR058923">
    <property type="entry name" value="RCC1-like_dom"/>
</dbReference>
<dbReference type="PANTHER" id="PTHR45982">
    <property type="entry name" value="REGULATOR OF CHROMOSOME CONDENSATION"/>
    <property type="match status" value="1"/>
</dbReference>
<protein>
    <submittedName>
        <fullName evidence="5">Ran-3</fullName>
    </submittedName>
</protein>
<dbReference type="GO" id="GO:1901673">
    <property type="term" value="P:regulation of mitotic spindle assembly"/>
    <property type="evidence" value="ECO:0000318"/>
    <property type="project" value="GO_Central"/>
</dbReference>
<dbReference type="InterPro" id="IPR051553">
    <property type="entry name" value="Ran_GTPase-activating"/>
</dbReference>
<evidence type="ECO:0000256" key="2">
    <source>
        <dbReference type="ARBA" id="ARBA00022737"/>
    </source>
</evidence>
<feature type="compositionally biased region" description="Basic residues" evidence="3">
    <location>
        <begin position="109"/>
        <end position="118"/>
    </location>
</feature>
<accession>A0A2A6B9D4</accession>
<dbReference type="SUPFAM" id="SSF50985">
    <property type="entry name" value="RCC1/BLIP-II"/>
    <property type="match status" value="1"/>
</dbReference>
<evidence type="ECO:0000259" key="4">
    <source>
        <dbReference type="Pfam" id="PF25390"/>
    </source>
</evidence>
<organism evidence="5 6">
    <name type="scientific">Pristionchus pacificus</name>
    <name type="common">Parasitic nematode worm</name>
    <dbReference type="NCBI Taxonomy" id="54126"/>
    <lineage>
        <taxon>Eukaryota</taxon>
        <taxon>Metazoa</taxon>
        <taxon>Ecdysozoa</taxon>
        <taxon>Nematoda</taxon>
        <taxon>Chromadorea</taxon>
        <taxon>Rhabditida</taxon>
        <taxon>Rhabditina</taxon>
        <taxon>Diplogasteromorpha</taxon>
        <taxon>Diplogasteroidea</taxon>
        <taxon>Neodiplogasteridae</taxon>
        <taxon>Pristionchus</taxon>
    </lineage>
</organism>
<proteinExistence type="predicted"/>
<dbReference type="PRINTS" id="PR00633">
    <property type="entry name" value="RCCNDNSATION"/>
</dbReference>
<dbReference type="GO" id="GO:0110039">
    <property type="term" value="P:positive regulation of nematode male tail tip morphogenesis"/>
    <property type="evidence" value="ECO:0007669"/>
    <property type="project" value="EnsemblMetazoa"/>
</dbReference>
<evidence type="ECO:0000313" key="5">
    <source>
        <dbReference type="EnsemblMetazoa" id="PPA22595.1"/>
    </source>
</evidence>
<dbReference type="PROSITE" id="PS50012">
    <property type="entry name" value="RCC1_3"/>
    <property type="match status" value="3"/>
</dbReference>
<accession>A0A8R1UGB2</accession>
<dbReference type="InterPro" id="IPR000408">
    <property type="entry name" value="Reg_chr_condens"/>
</dbReference>
<dbReference type="Pfam" id="PF25390">
    <property type="entry name" value="WD40_RLD"/>
    <property type="match status" value="1"/>
</dbReference>
<sequence length="610" mass="66028">MPPKRNTKTKSQQPSQPDEAKVEETKAEEAKVEATEADEAKVEESKAEEAKVDNTKEESEEEKMETEQDPAEAAPNADSNTEDEKMEDTEGEASAESKDEKEDDGQKSPPKKRGRAAKKAPAPPKETEPKTGRGRKRKTSEADETSGGPSAPPTPSKKGGKTKGLSLSYEDFINKSNLGDRVLSCGEGEQLGHPGRTTTKKPRKVDIVEEDEMKIVQVVAGGVHSLLLTDDNRIFSCGINEKGTVPAEGVERDGSTDEFAEIKLADLVPNFADEHGKVVMMTAGASFSAALTDKGSVIAWGNLRDQSGEVNVHPLLHEMKEKPVVIIHRRNKVIAKIAAGENHLAMLSHDGHIFTFGDGSMGQLGRTTRTGTIRSRYMVDGSGDALQVKVLDKKYKELLFKDIHAAGYWTAAISVTDTVYTFGLNNFGHLGTPFDKTLREEEEQVAGAGDVAPQEDDRDFKVCKPTEADAYGKRNYTHMAGVQHIVARSADGEVFAIGKNTDNALGLGTWTGNDDTAHWRYTTLQKVEKLNTKMSGCSAKLGASIAWDEDGNAFGWGCDTSGQLGLGIKDDDDKVVSEPSPISSAHLDGYKIISVSVADNHSLFLAKKVE</sequence>
<feature type="compositionally biased region" description="Acidic residues" evidence="3">
    <location>
        <begin position="80"/>
        <end position="93"/>
    </location>
</feature>
<reference evidence="6" key="1">
    <citation type="journal article" date="2008" name="Nat. Genet.">
        <title>The Pristionchus pacificus genome provides a unique perspective on nematode lifestyle and parasitism.</title>
        <authorList>
            <person name="Dieterich C."/>
            <person name="Clifton S.W."/>
            <person name="Schuster L.N."/>
            <person name="Chinwalla A."/>
            <person name="Delehaunty K."/>
            <person name="Dinkelacker I."/>
            <person name="Fulton L."/>
            <person name="Fulton R."/>
            <person name="Godfrey J."/>
            <person name="Minx P."/>
            <person name="Mitreva M."/>
            <person name="Roeseler W."/>
            <person name="Tian H."/>
            <person name="Witte H."/>
            <person name="Yang S.P."/>
            <person name="Wilson R.K."/>
            <person name="Sommer R.J."/>
        </authorList>
    </citation>
    <scope>NUCLEOTIDE SEQUENCE [LARGE SCALE GENOMIC DNA]</scope>
    <source>
        <strain evidence="6">PS312</strain>
    </source>
</reference>
<evidence type="ECO:0000256" key="1">
    <source>
        <dbReference type="ARBA" id="ARBA00022658"/>
    </source>
</evidence>
<dbReference type="GO" id="GO:0005737">
    <property type="term" value="C:cytoplasm"/>
    <property type="evidence" value="ECO:0000318"/>
    <property type="project" value="GO_Central"/>
</dbReference>
<evidence type="ECO:0000256" key="3">
    <source>
        <dbReference type="SAM" id="MobiDB-lite"/>
    </source>
</evidence>
<keyword evidence="2" id="KW-0677">Repeat</keyword>
<dbReference type="Gene3D" id="2.130.10.30">
    <property type="entry name" value="Regulator of chromosome condensation 1/beta-lactamase-inhibitor protein II"/>
    <property type="match status" value="1"/>
</dbReference>
<dbReference type="GO" id="GO:0007346">
    <property type="term" value="P:regulation of mitotic cell cycle"/>
    <property type="evidence" value="ECO:0000318"/>
    <property type="project" value="GO_Central"/>
</dbReference>
<gene>
    <name evidence="5" type="primary">WBGene00112149</name>
</gene>
<dbReference type="Proteomes" id="UP000005239">
    <property type="component" value="Unassembled WGS sequence"/>
</dbReference>
<dbReference type="PANTHER" id="PTHR45982:SF1">
    <property type="entry name" value="REGULATOR OF CHROMOSOME CONDENSATION"/>
    <property type="match status" value="1"/>
</dbReference>
<feature type="compositionally biased region" description="Basic and acidic residues" evidence="3">
    <location>
        <begin position="95"/>
        <end position="106"/>
    </location>
</feature>
<dbReference type="OrthoDB" id="61110at2759"/>
<keyword evidence="1" id="KW-0344">Guanine-nucleotide releasing factor</keyword>